<keyword evidence="6" id="KW-0378">Hydrolase</keyword>
<dbReference type="PANTHER" id="PTHR14742">
    <property type="entry name" value="RIBONUCLEASE P SUBUNIT P21"/>
    <property type="match status" value="1"/>
</dbReference>
<dbReference type="Proteomes" id="UP000504629">
    <property type="component" value="Unplaced"/>
</dbReference>
<dbReference type="PIRSF" id="PIRSF004878">
    <property type="entry name" value="RNase_P_4"/>
    <property type="match status" value="1"/>
</dbReference>
<evidence type="ECO:0000256" key="1">
    <source>
        <dbReference type="ARBA" id="ARBA00022490"/>
    </source>
</evidence>
<name>A0A6J2KJ52_BOMMA</name>
<dbReference type="KEGG" id="bman:114251491"/>
<dbReference type="PANTHER" id="PTHR14742:SF0">
    <property type="entry name" value="RIBONUCLEASE P PROTEIN SUBUNIT P21"/>
    <property type="match status" value="1"/>
</dbReference>
<dbReference type="Pfam" id="PF04032">
    <property type="entry name" value="Rpr2"/>
    <property type="match status" value="1"/>
</dbReference>
<dbReference type="GO" id="GO:0001682">
    <property type="term" value="P:tRNA 5'-leader removal"/>
    <property type="evidence" value="ECO:0007669"/>
    <property type="project" value="InterPro"/>
</dbReference>
<dbReference type="GO" id="GO:0005655">
    <property type="term" value="C:nucleolar ribonuclease P complex"/>
    <property type="evidence" value="ECO:0007669"/>
    <property type="project" value="TreeGrafter"/>
</dbReference>
<proteinExistence type="inferred from homology"/>
<dbReference type="RefSeq" id="XP_028041578.1">
    <property type="nucleotide sequence ID" value="XM_028185777.1"/>
</dbReference>
<dbReference type="GO" id="GO:0004519">
    <property type="term" value="F:endonuclease activity"/>
    <property type="evidence" value="ECO:0007669"/>
    <property type="project" value="UniProtKB-KW"/>
</dbReference>
<protein>
    <submittedName>
        <fullName evidence="10">Ribonuclease P protein subunit rpr2 isoform X1</fullName>
    </submittedName>
</protein>
<reference evidence="10" key="1">
    <citation type="submission" date="2025-08" db="UniProtKB">
        <authorList>
            <consortium name="RefSeq"/>
        </authorList>
    </citation>
    <scope>IDENTIFICATION</scope>
    <source>
        <tissue evidence="10">Silk gland</tissue>
    </source>
</reference>
<evidence type="ECO:0000256" key="5">
    <source>
        <dbReference type="ARBA" id="ARBA00022759"/>
    </source>
</evidence>
<comment type="similarity">
    <text evidence="8">Belongs to the eukaryotic/archaeal RNase P protein component 4 family.</text>
</comment>
<keyword evidence="5" id="KW-0255">Endonuclease</keyword>
<keyword evidence="7" id="KW-0862">Zinc</keyword>
<evidence type="ECO:0000256" key="7">
    <source>
        <dbReference type="ARBA" id="ARBA00022833"/>
    </source>
</evidence>
<gene>
    <name evidence="10" type="primary">LOC114251491</name>
</gene>
<evidence type="ECO:0000256" key="4">
    <source>
        <dbReference type="ARBA" id="ARBA00022723"/>
    </source>
</evidence>
<evidence type="ECO:0000256" key="3">
    <source>
        <dbReference type="ARBA" id="ARBA00022722"/>
    </source>
</evidence>
<dbReference type="InterPro" id="IPR007175">
    <property type="entry name" value="Rpr2/Snm1/Rpp21"/>
</dbReference>
<keyword evidence="3" id="KW-0540">Nuclease</keyword>
<keyword evidence="2" id="KW-0819">tRNA processing</keyword>
<keyword evidence="1" id="KW-0963">Cytoplasm</keyword>
<evidence type="ECO:0000313" key="10">
    <source>
        <dbReference type="RefSeq" id="XP_028041578.1"/>
    </source>
</evidence>
<keyword evidence="9" id="KW-1185">Reference proteome</keyword>
<accession>A0A6J2KJ52</accession>
<keyword evidence="4" id="KW-0479">Metal-binding</keyword>
<dbReference type="Gene3D" id="6.20.50.20">
    <property type="match status" value="1"/>
</dbReference>
<dbReference type="GO" id="GO:0046872">
    <property type="term" value="F:metal ion binding"/>
    <property type="evidence" value="ECO:0007669"/>
    <property type="project" value="UniProtKB-KW"/>
</dbReference>
<organism evidence="9 10">
    <name type="scientific">Bombyx mandarina</name>
    <name type="common">Wild silk moth</name>
    <name type="synonym">Wild silkworm</name>
    <dbReference type="NCBI Taxonomy" id="7092"/>
    <lineage>
        <taxon>Eukaryota</taxon>
        <taxon>Metazoa</taxon>
        <taxon>Ecdysozoa</taxon>
        <taxon>Arthropoda</taxon>
        <taxon>Hexapoda</taxon>
        <taxon>Insecta</taxon>
        <taxon>Pterygota</taxon>
        <taxon>Neoptera</taxon>
        <taxon>Endopterygota</taxon>
        <taxon>Lepidoptera</taxon>
        <taxon>Glossata</taxon>
        <taxon>Ditrysia</taxon>
        <taxon>Bombycoidea</taxon>
        <taxon>Bombycidae</taxon>
        <taxon>Bombycinae</taxon>
        <taxon>Bombyx</taxon>
    </lineage>
</organism>
<dbReference type="GO" id="GO:0016787">
    <property type="term" value="F:hydrolase activity"/>
    <property type="evidence" value="ECO:0007669"/>
    <property type="project" value="UniProtKB-KW"/>
</dbReference>
<sequence length="121" mass="14183">MRQKIQGNDAFQRINYLYQISKAMASKNTILSSYYGNLVVNIAKKNVLKIHPEVKRQICKKCRSILIENVSTNMKIRNHNKSKRIEWKCNICGERKGLPAEKNKDHRVWVEKEEAVVEIIK</sequence>
<dbReference type="CTD" id="79897"/>
<dbReference type="OrthoDB" id="128536at2759"/>
<dbReference type="GeneID" id="114251491"/>
<evidence type="ECO:0000256" key="6">
    <source>
        <dbReference type="ARBA" id="ARBA00022801"/>
    </source>
</evidence>
<dbReference type="InterPro" id="IPR016432">
    <property type="entry name" value="RNP4"/>
</dbReference>
<dbReference type="AlphaFoldDB" id="A0A6J2KJ52"/>
<evidence type="ECO:0000256" key="2">
    <source>
        <dbReference type="ARBA" id="ARBA00022694"/>
    </source>
</evidence>
<evidence type="ECO:0000313" key="9">
    <source>
        <dbReference type="Proteomes" id="UP000504629"/>
    </source>
</evidence>
<evidence type="ECO:0000256" key="8">
    <source>
        <dbReference type="ARBA" id="ARBA00038402"/>
    </source>
</evidence>